<dbReference type="Pfam" id="PF01527">
    <property type="entry name" value="HTH_Tnp_1"/>
    <property type="match status" value="1"/>
</dbReference>
<dbReference type="InterPro" id="IPR001647">
    <property type="entry name" value="HTH_TetR"/>
</dbReference>
<dbReference type="InterPro" id="IPR041586">
    <property type="entry name" value="PsrA_TetR_C"/>
</dbReference>
<dbReference type="GO" id="GO:0003677">
    <property type="term" value="F:DNA binding"/>
    <property type="evidence" value="ECO:0007669"/>
    <property type="project" value="UniProtKB-UniRule"/>
</dbReference>
<evidence type="ECO:0000313" key="6">
    <source>
        <dbReference type="Proteomes" id="UP000228987"/>
    </source>
</evidence>
<keyword evidence="2 3" id="KW-0238">DNA-binding</keyword>
<dbReference type="GO" id="GO:0004803">
    <property type="term" value="F:transposase activity"/>
    <property type="evidence" value="ECO:0007669"/>
    <property type="project" value="InterPro"/>
</dbReference>
<proteinExistence type="inferred from homology"/>
<evidence type="ECO:0000256" key="2">
    <source>
        <dbReference type="ARBA" id="ARBA00023125"/>
    </source>
</evidence>
<dbReference type="SUPFAM" id="SSF48498">
    <property type="entry name" value="Tetracyclin repressor-like, C-terminal domain"/>
    <property type="match status" value="1"/>
</dbReference>
<dbReference type="Pfam" id="PF00440">
    <property type="entry name" value="TetR_N"/>
    <property type="match status" value="1"/>
</dbReference>
<dbReference type="SUPFAM" id="SSF46689">
    <property type="entry name" value="Homeodomain-like"/>
    <property type="match status" value="1"/>
</dbReference>
<dbReference type="InterPro" id="IPR002514">
    <property type="entry name" value="Transposase_8"/>
</dbReference>
<dbReference type="Pfam" id="PF17939">
    <property type="entry name" value="TetR_C_30"/>
    <property type="match status" value="1"/>
</dbReference>
<gene>
    <name evidence="5" type="ORF">COA71_12775</name>
</gene>
<dbReference type="AlphaFoldDB" id="A0A2A5C7H1"/>
<dbReference type="EMBL" id="NVWI01000012">
    <property type="protein sequence ID" value="PCJ39757.1"/>
    <property type="molecule type" value="Genomic_DNA"/>
</dbReference>
<dbReference type="InterPro" id="IPR036271">
    <property type="entry name" value="Tet_transcr_reg_TetR-rel_C_sf"/>
</dbReference>
<dbReference type="GO" id="GO:0006313">
    <property type="term" value="P:DNA transposition"/>
    <property type="evidence" value="ECO:0007669"/>
    <property type="project" value="InterPro"/>
</dbReference>
<organism evidence="5 6">
    <name type="scientific">SAR86 cluster bacterium</name>
    <dbReference type="NCBI Taxonomy" id="2030880"/>
    <lineage>
        <taxon>Bacteria</taxon>
        <taxon>Pseudomonadati</taxon>
        <taxon>Pseudomonadota</taxon>
        <taxon>Gammaproteobacteria</taxon>
        <taxon>SAR86 cluster</taxon>
    </lineage>
</organism>
<reference evidence="6" key="1">
    <citation type="submission" date="2017-08" db="EMBL/GenBank/DDBJ databases">
        <title>A dynamic microbial community with high functional redundancy inhabits the cold, oxic subseafloor aquifer.</title>
        <authorList>
            <person name="Tully B.J."/>
            <person name="Wheat C.G."/>
            <person name="Glazer B.T."/>
            <person name="Huber J.A."/>
        </authorList>
    </citation>
    <scope>NUCLEOTIDE SEQUENCE [LARGE SCALE GENOMIC DNA]</scope>
</reference>
<evidence type="ECO:0000259" key="4">
    <source>
        <dbReference type="PROSITE" id="PS50977"/>
    </source>
</evidence>
<dbReference type="Proteomes" id="UP000228987">
    <property type="component" value="Unassembled WGS sequence"/>
</dbReference>
<evidence type="ECO:0000313" key="5">
    <source>
        <dbReference type="EMBL" id="PCJ39757.1"/>
    </source>
</evidence>
<sequence length="263" mass="29999">MNRSQLSKADKLQILHDIDKRASNAMSVIEACKKLSISQPTYYRWRRELTSKNKVVSPVSKTAQKILDTAEAMYGPYGLKVSLRDIAKEAGVSMGTIKYHFNTRNDLLYSITTRGEHQFSAERFGLLDKAESKKSQSALKDIITAYYLPALKAAVSQKKDVSNYHRFLNRLIQNTDAEIQEIVHRCYNNTHKRFIYAFSCALPKLSQEDLSWRYMAFTGVFFSITQNPIRISLITNGKVKIQDPDIAMHKLLPILLSIMKAKG</sequence>
<dbReference type="PROSITE" id="PS50977">
    <property type="entry name" value="HTH_TETR_2"/>
    <property type="match status" value="1"/>
</dbReference>
<dbReference type="InterPro" id="IPR009057">
    <property type="entry name" value="Homeodomain-like_sf"/>
</dbReference>
<evidence type="ECO:0000256" key="1">
    <source>
        <dbReference type="ARBA" id="ARBA00009964"/>
    </source>
</evidence>
<comment type="similarity">
    <text evidence="1">Belongs to the transposase 8 family.</text>
</comment>
<feature type="DNA-binding region" description="H-T-H motif" evidence="3">
    <location>
        <begin position="82"/>
        <end position="101"/>
    </location>
</feature>
<name>A0A2A5C7H1_9GAMM</name>
<dbReference type="Gene3D" id="1.10.357.10">
    <property type="entry name" value="Tetracycline Repressor, domain 2"/>
    <property type="match status" value="1"/>
</dbReference>
<protein>
    <recommendedName>
        <fullName evidence="4">HTH tetR-type domain-containing protein</fullName>
    </recommendedName>
</protein>
<accession>A0A2A5C7H1</accession>
<evidence type="ECO:0000256" key="3">
    <source>
        <dbReference type="PROSITE-ProRule" id="PRU00335"/>
    </source>
</evidence>
<feature type="domain" description="HTH tetR-type" evidence="4">
    <location>
        <begin position="60"/>
        <end position="119"/>
    </location>
</feature>
<comment type="caution">
    <text evidence="5">The sequence shown here is derived from an EMBL/GenBank/DDBJ whole genome shotgun (WGS) entry which is preliminary data.</text>
</comment>
<dbReference type="PRINTS" id="PR00455">
    <property type="entry name" value="HTHTETR"/>
</dbReference>